<organism evidence="2">
    <name type="scientific">uncultured Nocardioidaceae bacterium</name>
    <dbReference type="NCBI Taxonomy" id="253824"/>
    <lineage>
        <taxon>Bacteria</taxon>
        <taxon>Bacillati</taxon>
        <taxon>Actinomycetota</taxon>
        <taxon>Actinomycetes</taxon>
        <taxon>Propionibacteriales</taxon>
        <taxon>Nocardioidaceae</taxon>
        <taxon>environmental samples</taxon>
    </lineage>
</organism>
<keyword evidence="1" id="KW-0472">Membrane</keyword>
<gene>
    <name evidence="2" type="ORF">AVDCRST_MAG34-1630</name>
</gene>
<proteinExistence type="predicted"/>
<evidence type="ECO:0000313" key="2">
    <source>
        <dbReference type="EMBL" id="CAA9349004.1"/>
    </source>
</evidence>
<protein>
    <submittedName>
        <fullName evidence="2">Uncharacterized protein</fullName>
    </submittedName>
</protein>
<accession>A0A6J4M5V3</accession>
<evidence type="ECO:0000256" key="1">
    <source>
        <dbReference type="SAM" id="Phobius"/>
    </source>
</evidence>
<keyword evidence="1" id="KW-0812">Transmembrane</keyword>
<name>A0A6J4M5V3_9ACTN</name>
<dbReference type="EMBL" id="CADCUI010000034">
    <property type="protein sequence ID" value="CAA9349004.1"/>
    <property type="molecule type" value="Genomic_DNA"/>
</dbReference>
<dbReference type="AlphaFoldDB" id="A0A6J4M5V3"/>
<sequence>MRPTRASLPAGVRAVVRDAVVAVVAVTAVVLVGAAAGCASSLPVMPSPGDSAAVGPGQSVAPAERTRRARVVAASELLHRWDARRSAAYAQGDVAALRRLYTPTSSAGESDVAMLQRYVGRGLVVRRMQTQVLDLRLDRWTPHCLVLVVRDRLMGAVARAAHGRPVRRALPADRADRWRLTLLPADGHWLMARVAAR</sequence>
<reference evidence="2" key="1">
    <citation type="submission" date="2020-02" db="EMBL/GenBank/DDBJ databases">
        <authorList>
            <person name="Meier V. D."/>
        </authorList>
    </citation>
    <scope>NUCLEOTIDE SEQUENCE</scope>
    <source>
        <strain evidence="2">AVDCRST_MAG34</strain>
    </source>
</reference>
<feature type="transmembrane region" description="Helical" evidence="1">
    <location>
        <begin position="20"/>
        <end position="42"/>
    </location>
</feature>
<keyword evidence="1" id="KW-1133">Transmembrane helix</keyword>